<gene>
    <name evidence="6" type="ORF">SAMN05443550_11589</name>
</gene>
<feature type="binding site" evidence="2">
    <location>
        <position position="61"/>
    </location>
    <ligand>
        <name>Fe cation</name>
        <dbReference type="ChEBI" id="CHEBI:24875"/>
    </ligand>
</feature>
<keyword evidence="7" id="KW-1185">Reference proteome</keyword>
<dbReference type="InterPro" id="IPR003829">
    <property type="entry name" value="Pirin_N_dom"/>
</dbReference>
<evidence type="ECO:0000259" key="4">
    <source>
        <dbReference type="Pfam" id="PF02678"/>
    </source>
</evidence>
<dbReference type="Pfam" id="PF02678">
    <property type="entry name" value="Pirin"/>
    <property type="match status" value="1"/>
</dbReference>
<name>A0A1H4HD24_9SPHI</name>
<evidence type="ECO:0008006" key="8">
    <source>
        <dbReference type="Google" id="ProtNLM"/>
    </source>
</evidence>
<dbReference type="InterPro" id="IPR012093">
    <property type="entry name" value="Pirin"/>
</dbReference>
<evidence type="ECO:0000256" key="3">
    <source>
        <dbReference type="RuleBase" id="RU003457"/>
    </source>
</evidence>
<keyword evidence="2" id="KW-0408">Iron</keyword>
<evidence type="ECO:0000313" key="6">
    <source>
        <dbReference type="EMBL" id="SEB19501.1"/>
    </source>
</evidence>
<comment type="similarity">
    <text evidence="1 3">Belongs to the pirin family.</text>
</comment>
<dbReference type="EMBL" id="FNRA01000015">
    <property type="protein sequence ID" value="SEB19501.1"/>
    <property type="molecule type" value="Genomic_DNA"/>
</dbReference>
<dbReference type="AlphaFoldDB" id="A0A1H4HD24"/>
<dbReference type="GO" id="GO:0046872">
    <property type="term" value="F:metal ion binding"/>
    <property type="evidence" value="ECO:0007669"/>
    <property type="project" value="UniProtKB-KW"/>
</dbReference>
<evidence type="ECO:0000259" key="5">
    <source>
        <dbReference type="Pfam" id="PF17954"/>
    </source>
</evidence>
<dbReference type="InterPro" id="IPR041602">
    <property type="entry name" value="Quercetinase_C"/>
</dbReference>
<comment type="cofactor">
    <cofactor evidence="2">
        <name>Fe cation</name>
        <dbReference type="ChEBI" id="CHEBI:24875"/>
    </cofactor>
    <text evidence="2">Binds 1 Fe cation per subunit.</text>
</comment>
<proteinExistence type="inferred from homology"/>
<dbReference type="InterPro" id="IPR011051">
    <property type="entry name" value="RmlC_Cupin_sf"/>
</dbReference>
<feature type="binding site" evidence="2">
    <location>
        <position position="103"/>
    </location>
    <ligand>
        <name>Fe cation</name>
        <dbReference type="ChEBI" id="CHEBI:24875"/>
    </ligand>
</feature>
<evidence type="ECO:0000256" key="2">
    <source>
        <dbReference type="PIRSR" id="PIRSR006232-1"/>
    </source>
</evidence>
<dbReference type="PANTHER" id="PTHR43212">
    <property type="entry name" value="QUERCETIN 2,3-DIOXYGENASE"/>
    <property type="match status" value="1"/>
</dbReference>
<dbReference type="InterPro" id="IPR014710">
    <property type="entry name" value="RmlC-like_jellyroll"/>
</dbReference>
<dbReference type="STRING" id="425514.SAMN05443550_11589"/>
<feature type="binding site" evidence="2">
    <location>
        <position position="105"/>
    </location>
    <ligand>
        <name>Fe cation</name>
        <dbReference type="ChEBI" id="CHEBI:24875"/>
    </ligand>
</feature>
<organism evidence="6 7">
    <name type="scientific">Pedobacter hartonius</name>
    <dbReference type="NCBI Taxonomy" id="425514"/>
    <lineage>
        <taxon>Bacteria</taxon>
        <taxon>Pseudomonadati</taxon>
        <taxon>Bacteroidota</taxon>
        <taxon>Sphingobacteriia</taxon>
        <taxon>Sphingobacteriales</taxon>
        <taxon>Sphingobacteriaceae</taxon>
        <taxon>Pedobacter</taxon>
    </lineage>
</organism>
<feature type="binding site" evidence="2">
    <location>
        <position position="59"/>
    </location>
    <ligand>
        <name>Fe cation</name>
        <dbReference type="ChEBI" id="CHEBI:24875"/>
    </ligand>
</feature>
<dbReference type="PIRSF" id="PIRSF006232">
    <property type="entry name" value="Pirin"/>
    <property type="match status" value="1"/>
</dbReference>
<feature type="domain" description="Quercetin 2,3-dioxygenase C-terminal cupin" evidence="5">
    <location>
        <begin position="149"/>
        <end position="234"/>
    </location>
</feature>
<dbReference type="RefSeq" id="WP_090559834.1">
    <property type="nucleotide sequence ID" value="NZ_FNRA01000015.1"/>
</dbReference>
<sequence>MAQTVLHTANSRGLADHEWLKSHHTFSFSSYFNPERVQFGALRVLNDDTVDGGMGFGEHPHDNMEIISIPLEGALQHKDSMGNVATIEAGEIQVMSAGTGMYHTEYNKNKGEPVKFLQIWVFPNKRNVQPRYDQVKIESPAVPNQLVQILSPDPEDAGVWIYQDAWFNLGKLNQGSNADYTIHRKNNGAYIFVIEGKVEVNGQLLDTRDGYGIWDTEGFTINAATDARFLIMDVPMEL</sequence>
<evidence type="ECO:0000256" key="1">
    <source>
        <dbReference type="ARBA" id="ARBA00008416"/>
    </source>
</evidence>
<feature type="domain" description="Pirin N-terminal" evidence="4">
    <location>
        <begin position="12"/>
        <end position="121"/>
    </location>
</feature>
<dbReference type="Proteomes" id="UP000198850">
    <property type="component" value="Unassembled WGS sequence"/>
</dbReference>
<reference evidence="6 7" key="1">
    <citation type="submission" date="2016-10" db="EMBL/GenBank/DDBJ databases">
        <authorList>
            <person name="de Groot N.N."/>
        </authorList>
    </citation>
    <scope>NUCLEOTIDE SEQUENCE [LARGE SCALE GENOMIC DNA]</scope>
    <source>
        <strain evidence="6 7">DSM 19033</strain>
    </source>
</reference>
<dbReference type="Gene3D" id="2.60.120.10">
    <property type="entry name" value="Jelly Rolls"/>
    <property type="match status" value="2"/>
</dbReference>
<protein>
    <recommendedName>
        <fullName evidence="8">Pirin family protein</fullName>
    </recommendedName>
</protein>
<keyword evidence="2" id="KW-0479">Metal-binding</keyword>
<dbReference type="SUPFAM" id="SSF51182">
    <property type="entry name" value="RmlC-like cupins"/>
    <property type="match status" value="1"/>
</dbReference>
<dbReference type="OrthoDB" id="321327at2"/>
<accession>A0A1H4HD24</accession>
<evidence type="ECO:0000313" key="7">
    <source>
        <dbReference type="Proteomes" id="UP000198850"/>
    </source>
</evidence>
<dbReference type="CDD" id="cd02910">
    <property type="entry name" value="cupin_Yhhw_N"/>
    <property type="match status" value="1"/>
</dbReference>
<dbReference type="Pfam" id="PF17954">
    <property type="entry name" value="Pirin_C_2"/>
    <property type="match status" value="1"/>
</dbReference>
<dbReference type="PANTHER" id="PTHR43212:SF3">
    <property type="entry name" value="QUERCETIN 2,3-DIOXYGENASE"/>
    <property type="match status" value="1"/>
</dbReference>